<evidence type="ECO:0000313" key="2">
    <source>
        <dbReference type="EMBL" id="TYS69520.1"/>
    </source>
</evidence>
<evidence type="ECO:0000313" key="3">
    <source>
        <dbReference type="Proteomes" id="UP000322524"/>
    </source>
</evidence>
<dbReference type="OrthoDB" id="2382138at2"/>
<dbReference type="InterPro" id="IPR013879">
    <property type="entry name" value="DUF1761"/>
</dbReference>
<organism evidence="2 3">
    <name type="scientific">Sutcliffiella horikoshii</name>
    <dbReference type="NCBI Taxonomy" id="79883"/>
    <lineage>
        <taxon>Bacteria</taxon>
        <taxon>Bacillati</taxon>
        <taxon>Bacillota</taxon>
        <taxon>Bacilli</taxon>
        <taxon>Bacillales</taxon>
        <taxon>Bacillaceae</taxon>
        <taxon>Sutcliffiella</taxon>
    </lineage>
</organism>
<name>A0A5D4T1F0_9BACI</name>
<dbReference type="Proteomes" id="UP000322524">
    <property type="component" value="Unassembled WGS sequence"/>
</dbReference>
<keyword evidence="1" id="KW-1133">Transmembrane helix</keyword>
<proteinExistence type="predicted"/>
<reference evidence="2 3" key="1">
    <citation type="submission" date="2019-08" db="EMBL/GenBank/DDBJ databases">
        <title>Bacillus genomes from the desert of Cuatro Cienegas, Coahuila.</title>
        <authorList>
            <person name="Olmedo-Alvarez G."/>
        </authorList>
    </citation>
    <scope>NUCLEOTIDE SEQUENCE [LARGE SCALE GENOMIC DNA]</scope>
    <source>
        <strain evidence="2 3">CH28_1T</strain>
    </source>
</reference>
<dbReference type="Pfam" id="PF08570">
    <property type="entry name" value="DUF1761"/>
    <property type="match status" value="1"/>
</dbReference>
<accession>A0A5D4T1F0</accession>
<keyword evidence="1" id="KW-0472">Membrane</keyword>
<dbReference type="EMBL" id="VTEV01000002">
    <property type="protein sequence ID" value="TYS69520.1"/>
    <property type="molecule type" value="Genomic_DNA"/>
</dbReference>
<sequence>MMDWSEWNVVAILIGALLYAFYGGIYYTFMLGKKKDPQFKQTEGPLKYIVSIIIAFVSSFLVASFVQAAGAEGILSGLIVGLLIGIIITLVYLKNTLFGLVTKKAFYIAVGDHLIIFTLLGMVHGVINGM</sequence>
<dbReference type="RefSeq" id="WP_148987099.1">
    <property type="nucleotide sequence ID" value="NZ_VTEV01000002.1"/>
</dbReference>
<feature type="transmembrane region" description="Helical" evidence="1">
    <location>
        <begin position="105"/>
        <end position="127"/>
    </location>
</feature>
<feature type="transmembrane region" description="Helical" evidence="1">
    <location>
        <begin position="74"/>
        <end position="93"/>
    </location>
</feature>
<feature type="transmembrane region" description="Helical" evidence="1">
    <location>
        <begin position="6"/>
        <end position="27"/>
    </location>
</feature>
<gene>
    <name evidence="2" type="ORF">FZC76_04610</name>
</gene>
<dbReference type="AlphaFoldDB" id="A0A5D4T1F0"/>
<feature type="transmembrane region" description="Helical" evidence="1">
    <location>
        <begin position="48"/>
        <end position="68"/>
    </location>
</feature>
<keyword evidence="1" id="KW-0812">Transmembrane</keyword>
<protein>
    <submittedName>
        <fullName evidence="2">DUF1761 domain-containing protein</fullName>
    </submittedName>
</protein>
<evidence type="ECO:0000256" key="1">
    <source>
        <dbReference type="SAM" id="Phobius"/>
    </source>
</evidence>
<comment type="caution">
    <text evidence="2">The sequence shown here is derived from an EMBL/GenBank/DDBJ whole genome shotgun (WGS) entry which is preliminary data.</text>
</comment>